<feature type="compositionally biased region" description="Basic and acidic residues" evidence="1">
    <location>
        <begin position="346"/>
        <end position="355"/>
    </location>
</feature>
<feature type="compositionally biased region" description="Low complexity" evidence="1">
    <location>
        <begin position="265"/>
        <end position="281"/>
    </location>
</feature>
<evidence type="ECO:0000313" key="3">
    <source>
        <dbReference type="Proteomes" id="UP000095767"/>
    </source>
</evidence>
<sequence>MTDSNKGWHSEWFYVANPPLPLPRFSGHFAQKIEEWEWAIGKEEKKAWIGPMLGLLKELKVAGLTGVKVLWTLFERRVQPLKARVHPLYQYAGVGDPPRMSPEPLTLGEVRSRVWTVIKQSKDMEDDVAELDRHEAGLAPEPAARREGHDPVTGSSGAAPSLGRILGQSGDAPTSVGETPQGVVPTPTVEVGPTPPNPNVAPPGAVVAHPAKSLTPAVMLTTPIWELYLPCIPGPLLCAVPTAALGTSGSVTAVATESTAAAEGSASAGIGEAPAAGAAPSSEPPLEEVPPGGAATGERVVLDLTGDDSEGEDVAAMLEAVMETEVVEEMNPEWSVALPDEAALEEGSREMDPERSGALPDEAAPEAGAQDVPPDEVSRLMASLSAAPTATASQKVPDTVAQASDAADVPALPLEGAVAQGGIEAAAQAPGGSVPPAVLPIEAPAAEDTGRHAAPVGESQALVEPERVAALATSGALVVASPTVPASAKGKEPAPQELLPEVSSGSSSGEGVEVAASESGEGLIWRHRRTRETLFKLELRREEAEEVVVERAVQQLADGFTALEDYHWRSSKCNANKNTFLLDVVGPYMRREESRKAHHREVE</sequence>
<dbReference type="EMBL" id="LWDX02040033">
    <property type="protein sequence ID" value="OEL24284.1"/>
    <property type="molecule type" value="Genomic_DNA"/>
</dbReference>
<feature type="compositionally biased region" description="Low complexity" evidence="1">
    <location>
        <begin position="501"/>
        <end position="512"/>
    </location>
</feature>
<name>A0A1E5VGV8_9POAL</name>
<accession>A0A1E5VGV8</accession>
<protein>
    <submittedName>
        <fullName evidence="2">Uncharacterized protein</fullName>
    </submittedName>
</protein>
<dbReference type="STRING" id="888268.A0A1E5VGV8"/>
<feature type="region of interest" description="Disordered" evidence="1">
    <location>
        <begin position="344"/>
        <end position="375"/>
    </location>
</feature>
<evidence type="ECO:0000313" key="2">
    <source>
        <dbReference type="EMBL" id="OEL24284.1"/>
    </source>
</evidence>
<reference evidence="2 3" key="1">
    <citation type="submission" date="2016-09" db="EMBL/GenBank/DDBJ databases">
        <title>The draft genome of Dichanthelium oligosanthes: A C3 panicoid grass species.</title>
        <authorList>
            <person name="Studer A.J."/>
            <person name="Schnable J.C."/>
            <person name="Brutnell T.P."/>
        </authorList>
    </citation>
    <scope>NUCLEOTIDE SEQUENCE [LARGE SCALE GENOMIC DNA]</scope>
    <source>
        <strain evidence="3">cv. Kellogg 1175</strain>
        <tissue evidence="2">Leaf</tissue>
    </source>
</reference>
<dbReference type="AlphaFoldDB" id="A0A1E5VGV8"/>
<feature type="compositionally biased region" description="Low complexity" evidence="1">
    <location>
        <begin position="176"/>
        <end position="192"/>
    </location>
</feature>
<gene>
    <name evidence="2" type="ORF">BAE44_0014697</name>
</gene>
<feature type="region of interest" description="Disordered" evidence="1">
    <location>
        <begin position="136"/>
        <end position="200"/>
    </location>
</feature>
<dbReference type="Proteomes" id="UP000095767">
    <property type="component" value="Unassembled WGS sequence"/>
</dbReference>
<comment type="caution">
    <text evidence="2">The sequence shown here is derived from an EMBL/GenBank/DDBJ whole genome shotgun (WGS) entry which is preliminary data.</text>
</comment>
<feature type="region of interest" description="Disordered" evidence="1">
    <location>
        <begin position="265"/>
        <end position="294"/>
    </location>
</feature>
<evidence type="ECO:0000256" key="1">
    <source>
        <dbReference type="SAM" id="MobiDB-lite"/>
    </source>
</evidence>
<organism evidence="2 3">
    <name type="scientific">Dichanthelium oligosanthes</name>
    <dbReference type="NCBI Taxonomy" id="888268"/>
    <lineage>
        <taxon>Eukaryota</taxon>
        <taxon>Viridiplantae</taxon>
        <taxon>Streptophyta</taxon>
        <taxon>Embryophyta</taxon>
        <taxon>Tracheophyta</taxon>
        <taxon>Spermatophyta</taxon>
        <taxon>Magnoliopsida</taxon>
        <taxon>Liliopsida</taxon>
        <taxon>Poales</taxon>
        <taxon>Poaceae</taxon>
        <taxon>PACMAD clade</taxon>
        <taxon>Panicoideae</taxon>
        <taxon>Panicodae</taxon>
        <taxon>Paniceae</taxon>
        <taxon>Dichantheliinae</taxon>
        <taxon>Dichanthelium</taxon>
    </lineage>
</organism>
<feature type="region of interest" description="Disordered" evidence="1">
    <location>
        <begin position="485"/>
        <end position="512"/>
    </location>
</feature>
<dbReference type="PANTHER" id="PTHR33026:SF7">
    <property type="entry name" value="OS03G0100275 PROTEIN"/>
    <property type="match status" value="1"/>
</dbReference>
<dbReference type="PANTHER" id="PTHR33026">
    <property type="entry name" value="OS06G0360600 PROTEIN"/>
    <property type="match status" value="1"/>
</dbReference>
<proteinExistence type="predicted"/>
<keyword evidence="3" id="KW-1185">Reference proteome</keyword>